<reference evidence="3" key="2">
    <citation type="journal article" date="2023" name="Science">
        <title>Genomic signatures of disease resistance in endangered staghorn corals.</title>
        <authorList>
            <person name="Vollmer S.V."/>
            <person name="Selwyn J.D."/>
            <person name="Despard B.A."/>
            <person name="Roesel C.L."/>
        </authorList>
    </citation>
    <scope>NUCLEOTIDE SEQUENCE</scope>
    <source>
        <strain evidence="3">K2</strain>
    </source>
</reference>
<dbReference type="EMBL" id="JARQWQ010000036">
    <property type="protein sequence ID" value="KAK2560553.1"/>
    <property type="molecule type" value="Genomic_DNA"/>
</dbReference>
<organism evidence="3 4">
    <name type="scientific">Acropora cervicornis</name>
    <name type="common">Staghorn coral</name>
    <dbReference type="NCBI Taxonomy" id="6130"/>
    <lineage>
        <taxon>Eukaryota</taxon>
        <taxon>Metazoa</taxon>
        <taxon>Cnidaria</taxon>
        <taxon>Anthozoa</taxon>
        <taxon>Hexacorallia</taxon>
        <taxon>Scleractinia</taxon>
        <taxon>Astrocoeniina</taxon>
        <taxon>Acroporidae</taxon>
        <taxon>Acropora</taxon>
    </lineage>
</organism>
<evidence type="ECO:0000256" key="1">
    <source>
        <dbReference type="SAM" id="MobiDB-lite"/>
    </source>
</evidence>
<keyword evidence="2" id="KW-0472">Membrane</keyword>
<feature type="region of interest" description="Disordered" evidence="1">
    <location>
        <begin position="183"/>
        <end position="207"/>
    </location>
</feature>
<keyword evidence="4" id="KW-1185">Reference proteome</keyword>
<sequence length="207" mass="23568">MEGEPQEQVFSRMLKFKRKTLLAFAVLCFATSLIFLSSLVLRLFVKPCHGLCDGKSETLTEEMCGGIAMMLFLIGSFTLILCSYKKKTTADAIPHLIPQVVVSEIPLEDLEKSPAPVLSYRYKPFSQQSDADQDQYTNDLPDYLTAVQDKDQSVEETSSKELPGYFTIYYHNYYQERIETSSSQPPDYFTVMQTYEGDQQSRSSDHS</sequence>
<reference evidence="3" key="1">
    <citation type="journal article" date="2023" name="G3 (Bethesda)">
        <title>Whole genome assembly and annotation of the endangered Caribbean coral Acropora cervicornis.</title>
        <authorList>
            <person name="Selwyn J.D."/>
            <person name="Vollmer S.V."/>
        </authorList>
    </citation>
    <scope>NUCLEOTIDE SEQUENCE</scope>
    <source>
        <strain evidence="3">K2</strain>
    </source>
</reference>
<accession>A0AAD9V446</accession>
<evidence type="ECO:0000313" key="3">
    <source>
        <dbReference type="EMBL" id="KAK2560553.1"/>
    </source>
</evidence>
<dbReference type="AlphaFoldDB" id="A0AAD9V446"/>
<gene>
    <name evidence="3" type="ORF">P5673_016920</name>
</gene>
<comment type="caution">
    <text evidence="3">The sequence shown here is derived from an EMBL/GenBank/DDBJ whole genome shotgun (WGS) entry which is preliminary data.</text>
</comment>
<dbReference type="Proteomes" id="UP001249851">
    <property type="component" value="Unassembled WGS sequence"/>
</dbReference>
<evidence type="ECO:0000256" key="2">
    <source>
        <dbReference type="SAM" id="Phobius"/>
    </source>
</evidence>
<feature type="transmembrane region" description="Helical" evidence="2">
    <location>
        <begin position="65"/>
        <end position="84"/>
    </location>
</feature>
<proteinExistence type="predicted"/>
<name>A0AAD9V446_ACRCE</name>
<keyword evidence="2" id="KW-0812">Transmembrane</keyword>
<feature type="transmembrane region" description="Helical" evidence="2">
    <location>
        <begin position="21"/>
        <end position="45"/>
    </location>
</feature>
<keyword evidence="2" id="KW-1133">Transmembrane helix</keyword>
<evidence type="ECO:0000313" key="4">
    <source>
        <dbReference type="Proteomes" id="UP001249851"/>
    </source>
</evidence>
<protein>
    <submittedName>
        <fullName evidence="3">Uncharacterized protein</fullName>
    </submittedName>
</protein>